<protein>
    <submittedName>
        <fullName evidence="4">J domain-containing protein</fullName>
    </submittedName>
</protein>
<feature type="domain" description="J" evidence="3">
    <location>
        <begin position="9"/>
        <end position="89"/>
    </location>
</feature>
<sequence>MADDTDFLELYGKLRLRPDCTLDEFRLAYRRYVAHWHPDRRRGDRARALAEERLQELTAQYDAAIVFHRRHGRLPGGAVGVRPVLHRLGLHEDAAFMPPKANGPRRRGRLLMCGVLLGAGVLGVALFPSATPTPGEPLAASGAGRVAEAVAGAEPLHAGMSMDEVRRVEGDPTRRGEQRWEYGASWVAFDGGVVSDWYSSPWSPLHVATTRMPR</sequence>
<dbReference type="SUPFAM" id="SSF46565">
    <property type="entry name" value="Chaperone J-domain"/>
    <property type="match status" value="1"/>
</dbReference>
<dbReference type="InterPro" id="IPR001623">
    <property type="entry name" value="DnaJ_domain"/>
</dbReference>
<keyword evidence="1" id="KW-0143">Chaperone</keyword>
<name>A0A7X5UAJ5_9GAMM</name>
<organism evidence="4 5">
    <name type="scientific">Luteibacter anthropi</name>
    <dbReference type="NCBI Taxonomy" id="564369"/>
    <lineage>
        <taxon>Bacteria</taxon>
        <taxon>Pseudomonadati</taxon>
        <taxon>Pseudomonadota</taxon>
        <taxon>Gammaproteobacteria</taxon>
        <taxon>Lysobacterales</taxon>
        <taxon>Rhodanobacteraceae</taxon>
        <taxon>Luteibacter</taxon>
    </lineage>
</organism>
<keyword evidence="2" id="KW-0812">Transmembrane</keyword>
<keyword evidence="2" id="KW-0472">Membrane</keyword>
<keyword evidence="5" id="KW-1185">Reference proteome</keyword>
<dbReference type="Proteomes" id="UP000490980">
    <property type="component" value="Unassembled WGS sequence"/>
</dbReference>
<evidence type="ECO:0000313" key="4">
    <source>
        <dbReference type="EMBL" id="NII06782.1"/>
    </source>
</evidence>
<gene>
    <name evidence="4" type="ORF">HBF25_10330</name>
</gene>
<accession>A0A7X5UAJ5</accession>
<evidence type="ECO:0000259" key="3">
    <source>
        <dbReference type="PROSITE" id="PS50076"/>
    </source>
</evidence>
<dbReference type="AlphaFoldDB" id="A0A7X5UAJ5"/>
<comment type="caution">
    <text evidence="4">The sequence shown here is derived from an EMBL/GenBank/DDBJ whole genome shotgun (WGS) entry which is preliminary data.</text>
</comment>
<evidence type="ECO:0000256" key="2">
    <source>
        <dbReference type="SAM" id="Phobius"/>
    </source>
</evidence>
<dbReference type="PROSITE" id="PS50076">
    <property type="entry name" value="DNAJ_2"/>
    <property type="match status" value="1"/>
</dbReference>
<keyword evidence="2" id="KW-1133">Transmembrane helix</keyword>
<dbReference type="RefSeq" id="WP_166948077.1">
    <property type="nucleotide sequence ID" value="NZ_JAARLZ010000005.1"/>
</dbReference>
<evidence type="ECO:0000313" key="5">
    <source>
        <dbReference type="Proteomes" id="UP000490980"/>
    </source>
</evidence>
<dbReference type="InterPro" id="IPR036869">
    <property type="entry name" value="J_dom_sf"/>
</dbReference>
<evidence type="ECO:0000256" key="1">
    <source>
        <dbReference type="ARBA" id="ARBA00023186"/>
    </source>
</evidence>
<reference evidence="4 5" key="1">
    <citation type="submission" date="2020-03" db="EMBL/GenBank/DDBJ databases">
        <authorList>
            <person name="Lai Q."/>
        </authorList>
    </citation>
    <scope>NUCLEOTIDE SEQUENCE [LARGE SCALE GENOMIC DNA]</scope>
    <source>
        <strain evidence="4 5">CCUG 25036</strain>
    </source>
</reference>
<dbReference type="Gene3D" id="1.10.287.110">
    <property type="entry name" value="DnaJ domain"/>
    <property type="match status" value="1"/>
</dbReference>
<proteinExistence type="predicted"/>
<feature type="transmembrane region" description="Helical" evidence="2">
    <location>
        <begin position="110"/>
        <end position="130"/>
    </location>
</feature>
<dbReference type="EMBL" id="JAARLZ010000005">
    <property type="protein sequence ID" value="NII06782.1"/>
    <property type="molecule type" value="Genomic_DNA"/>
</dbReference>